<dbReference type="InterPro" id="IPR029052">
    <property type="entry name" value="Metallo-depent_PP-like"/>
</dbReference>
<evidence type="ECO:0000256" key="4">
    <source>
        <dbReference type="ARBA" id="ARBA00025742"/>
    </source>
</evidence>
<dbReference type="Gene3D" id="3.60.21.10">
    <property type="match status" value="1"/>
</dbReference>
<dbReference type="AlphaFoldDB" id="A0A7W3J2I5"/>
<dbReference type="GO" id="GO:0016787">
    <property type="term" value="F:hydrolase activity"/>
    <property type="evidence" value="ECO:0007669"/>
    <property type="project" value="UniProtKB-KW"/>
</dbReference>
<dbReference type="RefSeq" id="WP_182540906.1">
    <property type="nucleotide sequence ID" value="NZ_JACGXA010000001.1"/>
</dbReference>
<dbReference type="PANTHER" id="PTHR42988:SF2">
    <property type="entry name" value="CYCLIC NUCLEOTIDE PHOSPHODIESTERASE CBUA0032-RELATED"/>
    <property type="match status" value="1"/>
</dbReference>
<gene>
    <name evidence="6" type="ORF">FB382_003394</name>
</gene>
<keyword evidence="7" id="KW-1185">Reference proteome</keyword>
<comment type="similarity">
    <text evidence="4">Belongs to the cyclic nucleotide phosphodiesterase class-III family.</text>
</comment>
<feature type="domain" description="Calcineurin-like phosphoesterase" evidence="5">
    <location>
        <begin position="15"/>
        <end position="212"/>
    </location>
</feature>
<name>A0A7W3J2I5_9ACTN</name>
<dbReference type="Proteomes" id="UP000580910">
    <property type="component" value="Unassembled WGS sequence"/>
</dbReference>
<keyword evidence="1" id="KW-0479">Metal-binding</keyword>
<protein>
    <submittedName>
        <fullName evidence="6">3',5'-cyclic AMP phosphodiesterase CpdA</fullName>
    </submittedName>
</protein>
<reference evidence="6 7" key="1">
    <citation type="submission" date="2020-07" db="EMBL/GenBank/DDBJ databases">
        <title>Sequencing the genomes of 1000 actinobacteria strains.</title>
        <authorList>
            <person name="Klenk H.-P."/>
        </authorList>
    </citation>
    <scope>NUCLEOTIDE SEQUENCE [LARGE SCALE GENOMIC DNA]</scope>
    <source>
        <strain evidence="6 7">DSM 21349</strain>
    </source>
</reference>
<dbReference type="InterPro" id="IPR004843">
    <property type="entry name" value="Calcineurin-like_PHP"/>
</dbReference>
<evidence type="ECO:0000256" key="1">
    <source>
        <dbReference type="ARBA" id="ARBA00022723"/>
    </source>
</evidence>
<dbReference type="Pfam" id="PF00149">
    <property type="entry name" value="Metallophos"/>
    <property type="match status" value="1"/>
</dbReference>
<dbReference type="EMBL" id="JACGXA010000001">
    <property type="protein sequence ID" value="MBA8805103.1"/>
    <property type="molecule type" value="Genomic_DNA"/>
</dbReference>
<organism evidence="6 7">
    <name type="scientific">Nocardioides ginsengisegetis</name>
    <dbReference type="NCBI Taxonomy" id="661491"/>
    <lineage>
        <taxon>Bacteria</taxon>
        <taxon>Bacillati</taxon>
        <taxon>Actinomycetota</taxon>
        <taxon>Actinomycetes</taxon>
        <taxon>Propionibacteriales</taxon>
        <taxon>Nocardioidaceae</taxon>
        <taxon>Nocardioides</taxon>
    </lineage>
</organism>
<dbReference type="PANTHER" id="PTHR42988">
    <property type="entry name" value="PHOSPHOHYDROLASE"/>
    <property type="match status" value="1"/>
</dbReference>
<comment type="caution">
    <text evidence="6">The sequence shown here is derived from an EMBL/GenBank/DDBJ whole genome shotgun (WGS) entry which is preliminary data.</text>
</comment>
<evidence type="ECO:0000256" key="3">
    <source>
        <dbReference type="ARBA" id="ARBA00023004"/>
    </source>
</evidence>
<dbReference type="InterPro" id="IPR050884">
    <property type="entry name" value="CNP_phosphodiesterase-III"/>
</dbReference>
<keyword evidence="2" id="KW-0378">Hydrolase</keyword>
<accession>A0A7W3J2I5</accession>
<sequence>MPVQLGQYPAPHHVVAHLSDPHLLADRLQYGVIDTVAGLQRALTRLSHVDPPPQALVFTGDLADKAEPAAYARLREVVEPAAAAMGAQVVWVMGNHDERAPYARALFDEDAGPDGAERPQDRVHDVDGLRIVALDTSVPDYHHGEITDEQLTWLADVLSTPAPHGTLLALHHPPIPVPMLRAAEIIELLDQDRLAAVLEGADVRGILGGHFHFSSYSTFAGIPVSVASATCYTSDPAPVDRFVSGVDGHQSVNVLHVYDDRVVTTLVPLADAPEVSGFPADVVAQVEALSPEERREILSRKSSGFYTSSADGED</sequence>
<evidence type="ECO:0000313" key="7">
    <source>
        <dbReference type="Proteomes" id="UP000580910"/>
    </source>
</evidence>
<dbReference type="SUPFAM" id="SSF56300">
    <property type="entry name" value="Metallo-dependent phosphatases"/>
    <property type="match status" value="1"/>
</dbReference>
<keyword evidence="3" id="KW-0408">Iron</keyword>
<evidence type="ECO:0000313" key="6">
    <source>
        <dbReference type="EMBL" id="MBA8805103.1"/>
    </source>
</evidence>
<evidence type="ECO:0000256" key="2">
    <source>
        <dbReference type="ARBA" id="ARBA00022801"/>
    </source>
</evidence>
<dbReference type="GO" id="GO:0046872">
    <property type="term" value="F:metal ion binding"/>
    <property type="evidence" value="ECO:0007669"/>
    <property type="project" value="UniProtKB-KW"/>
</dbReference>
<proteinExistence type="inferred from homology"/>
<evidence type="ECO:0000259" key="5">
    <source>
        <dbReference type="Pfam" id="PF00149"/>
    </source>
</evidence>